<dbReference type="OrthoDB" id="8005167at2"/>
<protein>
    <recommendedName>
        <fullName evidence="1">YjiS-like domain-containing protein</fullName>
    </recommendedName>
</protein>
<dbReference type="Pfam" id="PF06568">
    <property type="entry name" value="YjiS-like"/>
    <property type="match status" value="1"/>
</dbReference>
<evidence type="ECO:0000259" key="1">
    <source>
        <dbReference type="Pfam" id="PF06568"/>
    </source>
</evidence>
<feature type="domain" description="YjiS-like" evidence="1">
    <location>
        <begin position="29"/>
        <end position="61"/>
    </location>
</feature>
<evidence type="ECO:0000313" key="3">
    <source>
        <dbReference type="EMBL" id="CUH48406.1"/>
    </source>
</evidence>
<sequence>MTRHMHNPALMLLNDSPRLPMIAALAVRFAATVTQWERQRRSRINLSKLDDRMLKDVGLTRPAADREIKRYFWQY</sequence>
<dbReference type="InterPro" id="IPR009506">
    <property type="entry name" value="YjiS-like"/>
</dbReference>
<proteinExistence type="predicted"/>
<dbReference type="GeneID" id="55493788"/>
<dbReference type="AlphaFoldDB" id="A0A0P1EEJ4"/>
<name>A0A0P1EEJ4_9RHOB</name>
<keyword evidence="5" id="KW-1185">Reference proteome</keyword>
<accession>A0A0P1EEJ4</accession>
<dbReference type="EMBL" id="CYPS01000008">
    <property type="protein sequence ID" value="CUH41470.1"/>
    <property type="molecule type" value="Genomic_DNA"/>
</dbReference>
<dbReference type="Proteomes" id="UP000050786">
    <property type="component" value="Unassembled WGS sequence"/>
</dbReference>
<dbReference type="STRING" id="81569.RUM4293_00342"/>
<reference evidence="5" key="1">
    <citation type="submission" date="2015-09" db="EMBL/GenBank/DDBJ databases">
        <authorList>
            <person name="Rodrigo-Torres L."/>
            <person name="Arahal D.R."/>
        </authorList>
    </citation>
    <scope>NUCLEOTIDE SEQUENCE [LARGE SCALE GENOMIC DNA]</scope>
    <source>
        <strain evidence="5">CECT 4293</strain>
    </source>
</reference>
<organism evidence="3 4">
    <name type="scientific">Ruegeria atlantica</name>
    <dbReference type="NCBI Taxonomy" id="81569"/>
    <lineage>
        <taxon>Bacteria</taxon>
        <taxon>Pseudomonadati</taxon>
        <taxon>Pseudomonadota</taxon>
        <taxon>Alphaproteobacteria</taxon>
        <taxon>Rhodobacterales</taxon>
        <taxon>Roseobacteraceae</taxon>
        <taxon>Ruegeria</taxon>
    </lineage>
</organism>
<reference evidence="3 4" key="2">
    <citation type="submission" date="2015-09" db="EMBL/GenBank/DDBJ databases">
        <authorList>
            <consortium name="Swine Surveillance"/>
        </authorList>
    </citation>
    <scope>NUCLEOTIDE SEQUENCE [LARGE SCALE GENOMIC DNA]</scope>
    <source>
        <strain evidence="3 4">CECT 4292</strain>
        <strain evidence="2">CECT 4293</strain>
    </source>
</reference>
<gene>
    <name evidence="3" type="ORF">RUA4292_02585</name>
    <name evidence="2" type="ORF">RUM4293_00342</name>
</gene>
<dbReference type="Proteomes" id="UP000050783">
    <property type="component" value="Unassembled WGS sequence"/>
</dbReference>
<evidence type="ECO:0000313" key="4">
    <source>
        <dbReference type="Proteomes" id="UP000050783"/>
    </source>
</evidence>
<evidence type="ECO:0000313" key="5">
    <source>
        <dbReference type="Proteomes" id="UP000050786"/>
    </source>
</evidence>
<dbReference type="RefSeq" id="WP_058271589.1">
    <property type="nucleotide sequence ID" value="NZ_CANLZK010000001.1"/>
</dbReference>
<dbReference type="EMBL" id="CYPU01000039">
    <property type="protein sequence ID" value="CUH48406.1"/>
    <property type="molecule type" value="Genomic_DNA"/>
</dbReference>
<evidence type="ECO:0000313" key="2">
    <source>
        <dbReference type="EMBL" id="CUH41470.1"/>
    </source>
</evidence>